<protein>
    <submittedName>
        <fullName evidence="8">Integral membrane protein</fullName>
    </submittedName>
</protein>
<feature type="transmembrane region" description="Helical" evidence="6">
    <location>
        <begin position="12"/>
        <end position="31"/>
    </location>
</feature>
<gene>
    <name evidence="8" type="ORF">BCR38DRAFT_460182</name>
</gene>
<feature type="transmembrane region" description="Helical" evidence="6">
    <location>
        <begin position="51"/>
        <end position="72"/>
    </location>
</feature>
<dbReference type="AlphaFoldDB" id="A0A1Y2DM30"/>
<feature type="transmembrane region" description="Helical" evidence="6">
    <location>
        <begin position="166"/>
        <end position="189"/>
    </location>
</feature>
<feature type="transmembrane region" description="Helical" evidence="6">
    <location>
        <begin position="242"/>
        <end position="264"/>
    </location>
</feature>
<dbReference type="EMBL" id="MCFJ01000012">
    <property type="protein sequence ID" value="ORY60281.1"/>
    <property type="molecule type" value="Genomic_DNA"/>
</dbReference>
<keyword evidence="3 6" id="KW-1133">Transmembrane helix</keyword>
<dbReference type="RefSeq" id="XP_040712715.1">
    <property type="nucleotide sequence ID" value="XM_040862382.1"/>
</dbReference>
<dbReference type="InterPro" id="IPR049326">
    <property type="entry name" value="Rhodopsin_dom_fungi"/>
</dbReference>
<keyword evidence="4 6" id="KW-0472">Membrane</keyword>
<dbReference type="GeneID" id="63778594"/>
<evidence type="ECO:0000256" key="1">
    <source>
        <dbReference type="ARBA" id="ARBA00004141"/>
    </source>
</evidence>
<organism evidence="8 9">
    <name type="scientific">Pseudomassariella vexata</name>
    <dbReference type="NCBI Taxonomy" id="1141098"/>
    <lineage>
        <taxon>Eukaryota</taxon>
        <taxon>Fungi</taxon>
        <taxon>Dikarya</taxon>
        <taxon>Ascomycota</taxon>
        <taxon>Pezizomycotina</taxon>
        <taxon>Sordariomycetes</taxon>
        <taxon>Xylariomycetidae</taxon>
        <taxon>Amphisphaeriales</taxon>
        <taxon>Pseudomassariaceae</taxon>
        <taxon>Pseudomassariella</taxon>
    </lineage>
</organism>
<evidence type="ECO:0000256" key="2">
    <source>
        <dbReference type="ARBA" id="ARBA00022692"/>
    </source>
</evidence>
<evidence type="ECO:0000256" key="6">
    <source>
        <dbReference type="SAM" id="Phobius"/>
    </source>
</evidence>
<reference evidence="8 9" key="1">
    <citation type="submission" date="2016-07" db="EMBL/GenBank/DDBJ databases">
        <title>Pervasive Adenine N6-methylation of Active Genes in Fungi.</title>
        <authorList>
            <consortium name="DOE Joint Genome Institute"/>
            <person name="Mondo S.J."/>
            <person name="Dannebaum R.O."/>
            <person name="Kuo R.C."/>
            <person name="Labutti K."/>
            <person name="Haridas S."/>
            <person name="Kuo A."/>
            <person name="Salamov A."/>
            <person name="Ahrendt S.R."/>
            <person name="Lipzen A."/>
            <person name="Sullivan W."/>
            <person name="Andreopoulos W.B."/>
            <person name="Clum A."/>
            <person name="Lindquist E."/>
            <person name="Daum C."/>
            <person name="Ramamoorthy G.K."/>
            <person name="Gryganskyi A."/>
            <person name="Culley D."/>
            <person name="Magnuson J.K."/>
            <person name="James T.Y."/>
            <person name="O'Malley M.A."/>
            <person name="Stajich J.E."/>
            <person name="Spatafora J.W."/>
            <person name="Visel A."/>
            <person name="Grigoriev I.V."/>
        </authorList>
    </citation>
    <scope>NUCLEOTIDE SEQUENCE [LARGE SCALE GENOMIC DNA]</scope>
    <source>
        <strain evidence="8 9">CBS 129021</strain>
    </source>
</reference>
<comment type="similarity">
    <text evidence="5">Belongs to the SAT4 family.</text>
</comment>
<dbReference type="PANTHER" id="PTHR33048">
    <property type="entry name" value="PTH11-LIKE INTEGRAL MEMBRANE PROTEIN (AFU_ORTHOLOGUE AFUA_5G11245)"/>
    <property type="match status" value="1"/>
</dbReference>
<keyword evidence="9" id="KW-1185">Reference proteome</keyword>
<evidence type="ECO:0000259" key="7">
    <source>
        <dbReference type="Pfam" id="PF20684"/>
    </source>
</evidence>
<dbReference type="InParanoid" id="A0A1Y2DM30"/>
<dbReference type="OrthoDB" id="5329176at2759"/>
<sequence length="287" mass="32377">MSDQGRRHELLTTSAVLIALSTTTVVLRLTVRFFIVKKPGMDDYMMLGSTLFNVGYLVCIVCIQADGLGFPMRTLTSENMRSFLKLSIVIEVIYYTIILFIKISIVFMYLRFAVSKTFRRFCYGTIAIQTLLFMASVTGTLRQCRPLEKVWDVPRLVSGTCINSTAFFYAISSLNISTDIWILGLPIPTLRAIHICRREKYGLYCVFGIGIFATALSIVRLQSIYTYTLSIDPIHDGILINLWSIIEINSAIVCANIPALKILFTPRLLIEQTRTNNRSTCFGSLEA</sequence>
<evidence type="ECO:0000256" key="4">
    <source>
        <dbReference type="ARBA" id="ARBA00023136"/>
    </source>
</evidence>
<comment type="subcellular location">
    <subcellularLocation>
        <location evidence="1">Membrane</location>
        <topology evidence="1">Multi-pass membrane protein</topology>
    </subcellularLocation>
</comment>
<evidence type="ECO:0000256" key="3">
    <source>
        <dbReference type="ARBA" id="ARBA00022989"/>
    </source>
</evidence>
<feature type="domain" description="Rhodopsin" evidence="7">
    <location>
        <begin position="27"/>
        <end position="264"/>
    </location>
</feature>
<evidence type="ECO:0000313" key="9">
    <source>
        <dbReference type="Proteomes" id="UP000193689"/>
    </source>
</evidence>
<keyword evidence="2 6" id="KW-0812">Transmembrane</keyword>
<dbReference type="Proteomes" id="UP000193689">
    <property type="component" value="Unassembled WGS sequence"/>
</dbReference>
<dbReference type="Pfam" id="PF20684">
    <property type="entry name" value="Fung_rhodopsin"/>
    <property type="match status" value="1"/>
</dbReference>
<dbReference type="InterPro" id="IPR052337">
    <property type="entry name" value="SAT4-like"/>
</dbReference>
<dbReference type="GO" id="GO:0016020">
    <property type="term" value="C:membrane"/>
    <property type="evidence" value="ECO:0007669"/>
    <property type="project" value="UniProtKB-SubCell"/>
</dbReference>
<proteinExistence type="inferred from homology"/>
<name>A0A1Y2DM30_9PEZI</name>
<dbReference type="PANTHER" id="PTHR33048:SF123">
    <property type="entry name" value="INTEGRAL MEMBRANE PROTEIN"/>
    <property type="match status" value="1"/>
</dbReference>
<comment type="caution">
    <text evidence="8">The sequence shown here is derived from an EMBL/GenBank/DDBJ whole genome shotgun (WGS) entry which is preliminary data.</text>
</comment>
<dbReference type="STRING" id="1141098.A0A1Y2DM30"/>
<evidence type="ECO:0000256" key="5">
    <source>
        <dbReference type="ARBA" id="ARBA00038359"/>
    </source>
</evidence>
<feature type="transmembrane region" description="Helical" evidence="6">
    <location>
        <begin position="201"/>
        <end position="222"/>
    </location>
</feature>
<accession>A0A1Y2DM30</accession>
<feature type="transmembrane region" description="Helical" evidence="6">
    <location>
        <begin position="92"/>
        <end position="114"/>
    </location>
</feature>
<evidence type="ECO:0000313" key="8">
    <source>
        <dbReference type="EMBL" id="ORY60281.1"/>
    </source>
</evidence>
<feature type="transmembrane region" description="Helical" evidence="6">
    <location>
        <begin position="121"/>
        <end position="141"/>
    </location>
</feature>